<keyword evidence="6" id="KW-0675">Receptor</keyword>
<organism evidence="7 8">
    <name type="scientific">Diploptera punctata</name>
    <name type="common">Pacific beetle cockroach</name>
    <dbReference type="NCBI Taxonomy" id="6984"/>
    <lineage>
        <taxon>Eukaryota</taxon>
        <taxon>Metazoa</taxon>
        <taxon>Ecdysozoa</taxon>
        <taxon>Arthropoda</taxon>
        <taxon>Hexapoda</taxon>
        <taxon>Insecta</taxon>
        <taxon>Pterygota</taxon>
        <taxon>Neoptera</taxon>
        <taxon>Polyneoptera</taxon>
        <taxon>Dictyoptera</taxon>
        <taxon>Blattodea</taxon>
        <taxon>Blaberoidea</taxon>
        <taxon>Blaberidae</taxon>
        <taxon>Diplopterinae</taxon>
        <taxon>Diploptera</taxon>
    </lineage>
</organism>
<proteinExistence type="inferred from homology"/>
<keyword evidence="2 6" id="KW-1003">Cell membrane</keyword>
<protein>
    <recommendedName>
        <fullName evidence="6">Gustatory receptor</fullName>
    </recommendedName>
</protein>
<dbReference type="Pfam" id="PF08395">
    <property type="entry name" value="7tm_7"/>
    <property type="match status" value="1"/>
</dbReference>
<feature type="transmembrane region" description="Helical" evidence="6">
    <location>
        <begin position="299"/>
        <end position="325"/>
    </location>
</feature>
<keyword evidence="5 6" id="KW-0472">Membrane</keyword>
<dbReference type="EMBL" id="JASPKZ010005677">
    <property type="protein sequence ID" value="KAJ9588480.1"/>
    <property type="molecule type" value="Genomic_DNA"/>
</dbReference>
<dbReference type="GO" id="GO:0050909">
    <property type="term" value="P:sensory perception of taste"/>
    <property type="evidence" value="ECO:0007669"/>
    <property type="project" value="InterPro"/>
</dbReference>
<accession>A0AAD7ZXJ9</accession>
<reference evidence="7" key="1">
    <citation type="journal article" date="2023" name="IScience">
        <title>Live-bearing cockroach genome reveals convergent evolutionary mechanisms linked to viviparity in insects and beyond.</title>
        <authorList>
            <person name="Fouks B."/>
            <person name="Harrison M.C."/>
            <person name="Mikhailova A.A."/>
            <person name="Marchal E."/>
            <person name="English S."/>
            <person name="Carruthers M."/>
            <person name="Jennings E.C."/>
            <person name="Chiamaka E.L."/>
            <person name="Frigard R.A."/>
            <person name="Pippel M."/>
            <person name="Attardo G.M."/>
            <person name="Benoit J.B."/>
            <person name="Bornberg-Bauer E."/>
            <person name="Tobe S.S."/>
        </authorList>
    </citation>
    <scope>NUCLEOTIDE SEQUENCE</scope>
    <source>
        <strain evidence="7">Stay&amp;Tobe</strain>
    </source>
</reference>
<dbReference type="GO" id="GO:0007165">
    <property type="term" value="P:signal transduction"/>
    <property type="evidence" value="ECO:0007669"/>
    <property type="project" value="UniProtKB-KW"/>
</dbReference>
<gene>
    <name evidence="7" type="ORF">L9F63_018136</name>
</gene>
<comment type="caution">
    <text evidence="7">The sequence shown here is derived from an EMBL/GenBank/DDBJ whole genome shotgun (WGS) entry which is preliminary data.</text>
</comment>
<evidence type="ECO:0000256" key="3">
    <source>
        <dbReference type="ARBA" id="ARBA00022692"/>
    </source>
</evidence>
<keyword evidence="6" id="KW-0807">Transducer</keyword>
<evidence type="ECO:0000313" key="7">
    <source>
        <dbReference type="EMBL" id="KAJ9588480.1"/>
    </source>
</evidence>
<evidence type="ECO:0000313" key="8">
    <source>
        <dbReference type="Proteomes" id="UP001233999"/>
    </source>
</evidence>
<dbReference type="InterPro" id="IPR013604">
    <property type="entry name" value="7TM_chemorcpt"/>
</dbReference>
<comment type="function">
    <text evidence="6">Gustatory receptor which mediates acceptance or avoidance behavior, depending on its substrates.</text>
</comment>
<evidence type="ECO:0000256" key="1">
    <source>
        <dbReference type="ARBA" id="ARBA00004651"/>
    </source>
</evidence>
<reference evidence="7" key="2">
    <citation type="submission" date="2023-05" db="EMBL/GenBank/DDBJ databases">
        <authorList>
            <person name="Fouks B."/>
        </authorList>
    </citation>
    <scope>NUCLEOTIDE SEQUENCE</scope>
    <source>
        <strain evidence="7">Stay&amp;Tobe</strain>
        <tissue evidence="7">Testes</tissue>
    </source>
</reference>
<evidence type="ECO:0000256" key="4">
    <source>
        <dbReference type="ARBA" id="ARBA00022989"/>
    </source>
</evidence>
<keyword evidence="3 6" id="KW-0812">Transmembrane</keyword>
<evidence type="ECO:0000256" key="2">
    <source>
        <dbReference type="ARBA" id="ARBA00022475"/>
    </source>
</evidence>
<name>A0AAD7ZXJ9_DIPPU</name>
<dbReference type="GO" id="GO:0005886">
    <property type="term" value="C:plasma membrane"/>
    <property type="evidence" value="ECO:0007669"/>
    <property type="project" value="UniProtKB-SubCell"/>
</dbReference>
<feature type="transmembrane region" description="Helical" evidence="6">
    <location>
        <begin position="12"/>
        <end position="29"/>
    </location>
</feature>
<evidence type="ECO:0000256" key="6">
    <source>
        <dbReference type="RuleBase" id="RU363108"/>
    </source>
</evidence>
<comment type="caution">
    <text evidence="6">Lacks conserved residue(s) required for the propagation of feature annotation.</text>
</comment>
<keyword evidence="8" id="KW-1185">Reference proteome</keyword>
<feature type="transmembrane region" description="Helical" evidence="6">
    <location>
        <begin position="120"/>
        <end position="142"/>
    </location>
</feature>
<comment type="subcellular location">
    <subcellularLocation>
        <location evidence="1 6">Cell membrane</location>
        <topology evidence="1 6">Multi-pass membrane protein</topology>
    </subcellularLocation>
</comment>
<dbReference type="AlphaFoldDB" id="A0AAD7ZXJ9"/>
<comment type="similarity">
    <text evidence="6">Belongs to the insect chemoreceptor superfamily. Gustatory receptor (GR) family.</text>
</comment>
<dbReference type="Proteomes" id="UP001233999">
    <property type="component" value="Unassembled WGS sequence"/>
</dbReference>
<sequence>MKVSPGNITISYSTLFYIYKIFGLAPFSYKSNNNISIKYRVIDYIIIGFWIIFYSFTLIHIFLTIYYTTFYMKCFVYLISIITINKHNIPNILISIFELDTKLFEFNYKLEMYKKEGIKMVLQLFSIIFILICLFALVYFYFSLINMEFVHLKLILLSRYQHINSILQEEIKCNNGNSNNHYLHYNAVVPIPNISKPVSLASINVSAIRKLRLAHNQLWDILQAIKKHFQLYTKDLDINCYVTAIAVVIWIVIFLCLFFENKFICVQKLMLFQNVGQGIMTELHRFSNQLSNMKIECNIFGILNLNLNFFCGLIGAIITYIVVLYQI</sequence>
<keyword evidence="4 6" id="KW-1133">Transmembrane helix</keyword>
<feature type="transmembrane region" description="Helical" evidence="6">
    <location>
        <begin position="41"/>
        <end position="63"/>
    </location>
</feature>
<feature type="transmembrane region" description="Helical" evidence="6">
    <location>
        <begin position="241"/>
        <end position="259"/>
    </location>
</feature>
<evidence type="ECO:0000256" key="5">
    <source>
        <dbReference type="ARBA" id="ARBA00023136"/>
    </source>
</evidence>